<feature type="transmembrane region" description="Helical" evidence="10">
    <location>
        <begin position="29"/>
        <end position="52"/>
    </location>
</feature>
<dbReference type="InterPro" id="IPR048279">
    <property type="entry name" value="MdtK-like"/>
</dbReference>
<dbReference type="OrthoDB" id="9780160at2"/>
<protein>
    <recommendedName>
        <fullName evidence="9">Multidrug-efflux transporter</fullName>
    </recommendedName>
</protein>
<evidence type="ECO:0000256" key="4">
    <source>
        <dbReference type="ARBA" id="ARBA00022475"/>
    </source>
</evidence>
<keyword evidence="5 10" id="KW-0812">Transmembrane</keyword>
<evidence type="ECO:0000256" key="5">
    <source>
        <dbReference type="ARBA" id="ARBA00022692"/>
    </source>
</evidence>
<keyword evidence="12" id="KW-1185">Reference proteome</keyword>
<dbReference type="GO" id="GO:0015297">
    <property type="term" value="F:antiporter activity"/>
    <property type="evidence" value="ECO:0007669"/>
    <property type="project" value="UniProtKB-KW"/>
</dbReference>
<organism evidence="11 12">
    <name type="scientific">Pontixanthobacter gangjinensis</name>
    <dbReference type="NCBI Taxonomy" id="1028742"/>
    <lineage>
        <taxon>Bacteria</taxon>
        <taxon>Pseudomonadati</taxon>
        <taxon>Pseudomonadota</taxon>
        <taxon>Alphaproteobacteria</taxon>
        <taxon>Sphingomonadales</taxon>
        <taxon>Erythrobacteraceae</taxon>
        <taxon>Pontixanthobacter</taxon>
    </lineage>
</organism>
<feature type="transmembrane region" description="Helical" evidence="10">
    <location>
        <begin position="329"/>
        <end position="351"/>
    </location>
</feature>
<keyword evidence="8 10" id="KW-0472">Membrane</keyword>
<evidence type="ECO:0000256" key="9">
    <source>
        <dbReference type="ARBA" id="ARBA00031636"/>
    </source>
</evidence>
<feature type="transmembrane region" description="Helical" evidence="10">
    <location>
        <begin position="146"/>
        <end position="167"/>
    </location>
</feature>
<evidence type="ECO:0000256" key="10">
    <source>
        <dbReference type="SAM" id="Phobius"/>
    </source>
</evidence>
<dbReference type="EMBL" id="WTYS01000001">
    <property type="protein sequence ID" value="MXO55430.1"/>
    <property type="molecule type" value="Genomic_DNA"/>
</dbReference>
<keyword evidence="7" id="KW-0406">Ion transport</keyword>
<proteinExistence type="predicted"/>
<feature type="transmembrane region" description="Helical" evidence="10">
    <location>
        <begin position="64"/>
        <end position="87"/>
    </location>
</feature>
<dbReference type="GO" id="GO:0005886">
    <property type="term" value="C:plasma membrane"/>
    <property type="evidence" value="ECO:0007669"/>
    <property type="project" value="UniProtKB-SubCell"/>
</dbReference>
<dbReference type="GO" id="GO:0042910">
    <property type="term" value="F:xenobiotic transmembrane transporter activity"/>
    <property type="evidence" value="ECO:0007669"/>
    <property type="project" value="InterPro"/>
</dbReference>
<name>A0A6I4SJX6_9SPHN</name>
<reference evidence="11 12" key="1">
    <citation type="submission" date="2019-12" db="EMBL/GenBank/DDBJ databases">
        <title>Genomic-based taxomic classification of the family Erythrobacteraceae.</title>
        <authorList>
            <person name="Xu L."/>
        </authorList>
    </citation>
    <scope>NUCLEOTIDE SEQUENCE [LARGE SCALE GENOMIC DNA]</scope>
    <source>
        <strain evidence="11 12">JCM 17802</strain>
    </source>
</reference>
<evidence type="ECO:0000256" key="7">
    <source>
        <dbReference type="ARBA" id="ARBA00023065"/>
    </source>
</evidence>
<feature type="transmembrane region" description="Helical" evidence="10">
    <location>
        <begin position="436"/>
        <end position="459"/>
    </location>
</feature>
<feature type="transmembrane region" description="Helical" evidence="10">
    <location>
        <begin position="108"/>
        <end position="126"/>
    </location>
</feature>
<sequence>MAHSHDLSADPRKIERALWRTELGATLRLSWPLALANLLQMSIYIVDVIFIARLGEEPLAASGLAAGLFGLVVWTLASLTGAVAPLIAEAIGSRSPSFRPVRRATRMALWLALLAGIAGMGLSLLLGPVMQLTGQETAIIALANEYNYVIIFSMIPMLLASVLRNYVSALGRPVFATAITALGIPVNALANYAFIFGNLGAPELGITGAAVATIITAFVTLGAYVAIILLSAPLARYRIFYRFWRPDWQRFWLILRIGTPIALTVMAEAGVFSAAAFLMGRIGAAELAGHIVALNIAALAFQVPFGVGQAATIRVGYFYGARDPKGIKLAGWLSLAIGTGFMALTAAAMVLVPETLLQIFVDPSDPANADLVRFALQFLVLAAAFQLVDGVQAVAAGALRGLQDTRVPMWIAIFSYWVPGFGLAVGLGFFTPLEGTGVWIGLATGLSFSAIFLTWRWILRDRIGLTHR</sequence>
<dbReference type="AlphaFoldDB" id="A0A6I4SJX6"/>
<feature type="transmembrane region" description="Helical" evidence="10">
    <location>
        <begin position="371"/>
        <end position="395"/>
    </location>
</feature>
<evidence type="ECO:0000313" key="12">
    <source>
        <dbReference type="Proteomes" id="UP000468943"/>
    </source>
</evidence>
<evidence type="ECO:0000256" key="3">
    <source>
        <dbReference type="ARBA" id="ARBA00022449"/>
    </source>
</evidence>
<dbReference type="PANTHER" id="PTHR43298:SF2">
    <property type="entry name" value="FMN_FAD EXPORTER YEEO-RELATED"/>
    <property type="match status" value="1"/>
</dbReference>
<evidence type="ECO:0000313" key="11">
    <source>
        <dbReference type="EMBL" id="MXO55430.1"/>
    </source>
</evidence>
<dbReference type="Pfam" id="PF01554">
    <property type="entry name" value="MatE"/>
    <property type="match status" value="2"/>
</dbReference>
<dbReference type="PANTHER" id="PTHR43298">
    <property type="entry name" value="MULTIDRUG RESISTANCE PROTEIN NORM-RELATED"/>
    <property type="match status" value="1"/>
</dbReference>
<accession>A0A6I4SJX6</accession>
<evidence type="ECO:0000256" key="6">
    <source>
        <dbReference type="ARBA" id="ARBA00022989"/>
    </source>
</evidence>
<evidence type="ECO:0000256" key="8">
    <source>
        <dbReference type="ARBA" id="ARBA00023136"/>
    </source>
</evidence>
<keyword evidence="4" id="KW-1003">Cell membrane</keyword>
<dbReference type="InterPro" id="IPR002528">
    <property type="entry name" value="MATE_fam"/>
</dbReference>
<feature type="transmembrane region" description="Helical" evidence="10">
    <location>
        <begin position="253"/>
        <end position="279"/>
    </location>
</feature>
<evidence type="ECO:0000256" key="2">
    <source>
        <dbReference type="ARBA" id="ARBA00022448"/>
    </source>
</evidence>
<dbReference type="PIRSF" id="PIRSF006603">
    <property type="entry name" value="DinF"/>
    <property type="match status" value="1"/>
</dbReference>
<feature type="transmembrane region" description="Helical" evidence="10">
    <location>
        <begin position="174"/>
        <end position="194"/>
    </location>
</feature>
<comment type="subcellular location">
    <subcellularLocation>
        <location evidence="1">Cell inner membrane</location>
        <topology evidence="1">Multi-pass membrane protein</topology>
    </subcellularLocation>
</comment>
<dbReference type="NCBIfam" id="TIGR00797">
    <property type="entry name" value="matE"/>
    <property type="match status" value="1"/>
</dbReference>
<dbReference type="InterPro" id="IPR050222">
    <property type="entry name" value="MATE_MdtK"/>
</dbReference>
<keyword evidence="3" id="KW-0050">Antiport</keyword>
<dbReference type="GO" id="GO:0006811">
    <property type="term" value="P:monoatomic ion transport"/>
    <property type="evidence" value="ECO:0007669"/>
    <property type="project" value="UniProtKB-KW"/>
</dbReference>
<feature type="transmembrane region" description="Helical" evidence="10">
    <location>
        <begin position="206"/>
        <end position="232"/>
    </location>
</feature>
<dbReference type="CDD" id="cd13131">
    <property type="entry name" value="MATE_NorM_like"/>
    <property type="match status" value="1"/>
</dbReference>
<feature type="transmembrane region" description="Helical" evidence="10">
    <location>
        <begin position="407"/>
        <end position="430"/>
    </location>
</feature>
<feature type="transmembrane region" description="Helical" evidence="10">
    <location>
        <begin position="291"/>
        <end position="317"/>
    </location>
</feature>
<keyword evidence="6 10" id="KW-1133">Transmembrane helix</keyword>
<keyword evidence="2" id="KW-0813">Transport</keyword>
<dbReference type="Proteomes" id="UP000468943">
    <property type="component" value="Unassembled WGS sequence"/>
</dbReference>
<dbReference type="RefSeq" id="WP_160596754.1">
    <property type="nucleotide sequence ID" value="NZ_WTYS01000001.1"/>
</dbReference>
<comment type="caution">
    <text evidence="11">The sequence shown here is derived from an EMBL/GenBank/DDBJ whole genome shotgun (WGS) entry which is preliminary data.</text>
</comment>
<gene>
    <name evidence="11" type="ORF">GRI36_00910</name>
</gene>
<evidence type="ECO:0000256" key="1">
    <source>
        <dbReference type="ARBA" id="ARBA00004429"/>
    </source>
</evidence>